<dbReference type="Proteomes" id="UP000319712">
    <property type="component" value="Unassembled WGS sequence"/>
</dbReference>
<dbReference type="AlphaFoldDB" id="A0A521BY23"/>
<dbReference type="InterPro" id="IPR013783">
    <property type="entry name" value="Ig-like_fold"/>
</dbReference>
<evidence type="ECO:0000259" key="3">
    <source>
        <dbReference type="Pfam" id="PF23951"/>
    </source>
</evidence>
<dbReference type="Gene3D" id="2.60.40.10">
    <property type="entry name" value="Immunoglobulins"/>
    <property type="match status" value="2"/>
</dbReference>
<accession>A0A521BY23</accession>
<gene>
    <name evidence="4" type="ORF">SAMN06264867_103177</name>
</gene>
<evidence type="ECO:0000313" key="4">
    <source>
        <dbReference type="EMBL" id="SMO52077.1"/>
    </source>
</evidence>
<dbReference type="Pfam" id="PF23951">
    <property type="entry name" value="DUF7282"/>
    <property type="match status" value="1"/>
</dbReference>
<name>A0A521BY23_9EURY</name>
<dbReference type="Pfam" id="PF07705">
    <property type="entry name" value="CARDB"/>
    <property type="match status" value="1"/>
</dbReference>
<reference evidence="4 5" key="1">
    <citation type="submission" date="2017-05" db="EMBL/GenBank/DDBJ databases">
        <authorList>
            <person name="Varghese N."/>
            <person name="Submissions S."/>
        </authorList>
    </citation>
    <scope>NUCLEOTIDE SEQUENCE [LARGE SCALE GENOMIC DNA]</scope>
    <source>
        <strain evidence="4 5">DSM 19504</strain>
    </source>
</reference>
<sequence>MEDSTKKLMAIVLATVMMSSVAGMVGAQELRPQVEAPAGNDATVAFSDQTTDGTSVTVDSVNTPDGGFVVIHDDSLLDGEVTGSVIGVSEYLEPGENENVTVTLFDDVPGATFDRTELTENETLIAMPHRDTNANETYDFVATDGSDDGPYVANGSAVTDAANVTVEASETTGESFVVDNLTAPAVVERGDALDVTATVENPNDEADTQTVEYRFDGNVSAREEVSLDAGESTDFTTTVDTSEIASDAYIHGVYTREDGQPAQVLIVDEIVSFGVTDLTAPESVTAGDTVSVNATVSNPNEFAHEQPVQFRFDGDLVETRSVELEASNSTTVQFEIPTDGTPAGMYIHSVFSNDFGQDAIITIEAPDDDDDADDGDADDGDVDDGDAGDDADDGDADDGDADDGDADDGDAGDDDADDGESDDGNADDGDADDDDAGDDDAGDDDAGDGDDSGEDGSADDGDADDGDIDDGDDSSEDADDGGSSDGDADDGDSGEDGSADDGDADDGDDSGEDGSADDGDAGDGDDSGEDDGDEEQPETPEDG</sequence>
<feature type="domain" description="CARDB" evidence="2">
    <location>
        <begin position="275"/>
        <end position="345"/>
    </location>
</feature>
<dbReference type="InterPro" id="IPR055706">
    <property type="entry name" value="Slg1/2_DUF7282"/>
</dbReference>
<feature type="domain" description="DUF7282" evidence="3">
    <location>
        <begin position="42"/>
        <end position="165"/>
    </location>
</feature>
<dbReference type="EMBL" id="FXTD01000003">
    <property type="protein sequence ID" value="SMO52077.1"/>
    <property type="molecule type" value="Genomic_DNA"/>
</dbReference>
<protein>
    <submittedName>
        <fullName evidence="4">CARDB protein</fullName>
    </submittedName>
</protein>
<feature type="region of interest" description="Disordered" evidence="1">
    <location>
        <begin position="365"/>
        <end position="543"/>
    </location>
</feature>
<evidence type="ECO:0000259" key="2">
    <source>
        <dbReference type="Pfam" id="PF07705"/>
    </source>
</evidence>
<keyword evidence="5" id="KW-1185">Reference proteome</keyword>
<evidence type="ECO:0000313" key="5">
    <source>
        <dbReference type="Proteomes" id="UP000319712"/>
    </source>
</evidence>
<evidence type="ECO:0000256" key="1">
    <source>
        <dbReference type="SAM" id="MobiDB-lite"/>
    </source>
</evidence>
<organism evidence="4 5">
    <name type="scientific">Halorubrum cibi</name>
    <dbReference type="NCBI Taxonomy" id="413815"/>
    <lineage>
        <taxon>Archaea</taxon>
        <taxon>Methanobacteriati</taxon>
        <taxon>Methanobacteriota</taxon>
        <taxon>Stenosarchaea group</taxon>
        <taxon>Halobacteria</taxon>
        <taxon>Halobacteriales</taxon>
        <taxon>Haloferacaceae</taxon>
        <taxon>Halorubrum</taxon>
    </lineage>
</organism>
<proteinExistence type="predicted"/>
<dbReference type="InterPro" id="IPR011635">
    <property type="entry name" value="CARDB"/>
</dbReference>